<dbReference type="InterPro" id="IPR001650">
    <property type="entry name" value="Helicase_C-like"/>
</dbReference>
<dbReference type="GO" id="GO:0016787">
    <property type="term" value="F:hydrolase activity"/>
    <property type="evidence" value="ECO:0007669"/>
    <property type="project" value="UniProtKB-KW"/>
</dbReference>
<dbReference type="PANTHER" id="PTHR10799">
    <property type="entry name" value="SNF2/RAD54 HELICASE FAMILY"/>
    <property type="match status" value="1"/>
</dbReference>
<sequence length="1489" mass="165555">MLSSILSAAGAPSAPPAVQPLASVEAVPATAPAVPSAPAVAGPSNPALNGNPAVPQGVPQAVDEERKMDMIRGMDPAKLQGIRKRISDLSNQGLTRETSSELFKLSMIMDLYNKAKATHPSIPAAVPIPAPAQAGPSSAPAPSNPPAPSGSSAQAAMSPAQIAQVRAQTQAFHHVEHNQPIPSYLLAAAQGRPPPGVAGAPNDNPLGTGLAATITEKTVDAAVLQSLEQPGKKADKMEVDGEGSDGEKIVTPPSGPIYAMEFDEKSIIYPYNAYTHPSTFADRKFDDEISNPINKLQRMMVPSVMPKGLDPYLLMEERKRYVETRMGWRMKELEEMGAAEGVEEGGKDVPGITDDKAETSMGIQARIELLSLRLLGKQRLLREDVVRAMHHATAVPADRSQFRRFRTHALRDARATESAERRQRSEREQRGKQRHLAYIGSICDHGRAIVDAGTSTPRGSTGDKMRRLGRAMLKMHSDTEKEEQRRLEKLAKDRLKALKADDEDAYLALLGEAKDSRIGHLLRQTDSYLETLANAVREQQNDDVHRDQMTMDHFEVEDGPASEAMFGARRQDGEEEGVERKEGKVDYYAVAHKLQEKVTGQAQMLTGGTLKDYQVKGLQWMISLYNNRLNGILADEMGLGKTIQTISLLCYLIEKKRQPGPFIVIVPLSTLTNWQMEFERWAPTISLVILKGSPIARKEAYPRLRAMDFQVCLTTYEYVIKERPLLSKIKWIHMIIDEGHRMKNVKSKLSQTLNEYYSTRYRIILTGTPLQNNLPELWALLNFVLPKIFNSVKSFDEWFSAPFANTSGEKLDLNEEEQLLVVKRLHKVLRPFLLRRLKKDVESELPDKVERVIYTKMSGLQWVLYENVKKYKMLPNDTSGGRKRKNNLQNALMQLRKICNHPFVFPEVDDDFSTGTAVDEQIVRVSGKFELLDRILPKLFATGHKVLIFFQMTEIMTIIADFFDYRGWKYCRLDGSTKADDRQTLLSTFNDPNSPYQVFILSTRAGGLGLNLQSADTVIIYDTDWNPHADLQAQDRAHRIGQKKEVRVLRLISSKTVEELVLERAQKKLELDGKVIQAGKFDEVTTGPEYEAMLAKVFESNPDEDTEETNELDDDELNELLARGDHELEIFGNMDKERKAAKLADWKASGNAGPAPPPLMEHMELNEQYRRDLGAELAAAAVVNPDDEGRGRRTKTEVKYSDGLTDEQWANAVDASDDDVDEAVQRKRSRIQARRERLAMGAAAEEAEADGKPFAAKTPTGSRAGKGKKRARPSESATPSVQGDDASGKKRKTGSLSNQEEIALMRRLYDQTNAQKSEVGEDLNQYFIKPVDKKLYPDYYQLIAQPICMNQIKRKLGTPSYSLQNFRNDMHVLFNNARQYNTEGSWVFDAADSMQAFFDKMWDEEYPRLSSSGGGGGGGIGGGSGPSHRGLQEDGGVSGSSTPIHQQGTPAGTKIKLNLGASKRREPIASAPTPVAKSEESDSDMDDDY</sequence>
<feature type="domain" description="Bromo" evidence="11">
    <location>
        <begin position="1319"/>
        <end position="1388"/>
    </location>
</feature>
<dbReference type="PROSITE" id="PS51194">
    <property type="entry name" value="HELICASE_CTER"/>
    <property type="match status" value="1"/>
</dbReference>
<feature type="domain" description="QLQ" evidence="15">
    <location>
        <begin position="156"/>
        <end position="191"/>
    </location>
</feature>
<keyword evidence="6 9" id="KW-0103">Bromodomain</keyword>
<dbReference type="Gene3D" id="1.20.920.10">
    <property type="entry name" value="Bromodomain-like"/>
    <property type="match status" value="1"/>
</dbReference>
<dbReference type="Gene3D" id="1.20.5.170">
    <property type="match status" value="1"/>
</dbReference>
<evidence type="ECO:0000256" key="6">
    <source>
        <dbReference type="ARBA" id="ARBA00023117"/>
    </source>
</evidence>
<keyword evidence="2" id="KW-0547">Nucleotide-binding</keyword>
<feature type="region of interest" description="Disordered" evidence="10">
    <location>
        <begin position="230"/>
        <end position="252"/>
    </location>
</feature>
<dbReference type="Proteomes" id="UP001164286">
    <property type="component" value="Unassembled WGS sequence"/>
</dbReference>
<accession>A0AA38LVS5</accession>
<reference evidence="16" key="1">
    <citation type="journal article" date="2022" name="G3 (Bethesda)">
        <title>High quality genome of the basidiomycete yeast Dioszegia hungarica PDD-24b-2 isolated from cloud water.</title>
        <authorList>
            <person name="Jarrige D."/>
            <person name="Haridas S."/>
            <person name="Bleykasten-Grosshans C."/>
            <person name="Joly M."/>
            <person name="Nadalig T."/>
            <person name="Sancelme M."/>
            <person name="Vuilleumier S."/>
            <person name="Grigoriev I.V."/>
            <person name="Amato P."/>
            <person name="Bringel F."/>
        </authorList>
    </citation>
    <scope>NUCLEOTIDE SEQUENCE</scope>
    <source>
        <strain evidence="16">PDD-24b-2</strain>
    </source>
</reference>
<dbReference type="PROSITE" id="PS51204">
    <property type="entry name" value="HSA"/>
    <property type="match status" value="1"/>
</dbReference>
<feature type="domain" description="Helicase ATP-binding" evidence="12">
    <location>
        <begin position="622"/>
        <end position="787"/>
    </location>
</feature>
<dbReference type="Pfam" id="PF00439">
    <property type="entry name" value="Bromodomain"/>
    <property type="match status" value="1"/>
</dbReference>
<evidence type="ECO:0000256" key="10">
    <source>
        <dbReference type="SAM" id="MobiDB-lite"/>
    </source>
</evidence>
<evidence type="ECO:0000256" key="7">
    <source>
        <dbReference type="ARBA" id="ARBA00023163"/>
    </source>
</evidence>
<dbReference type="PROSITE" id="PS51666">
    <property type="entry name" value="QLQ"/>
    <property type="match status" value="1"/>
</dbReference>
<keyword evidence="3" id="KW-0378">Hydrolase</keyword>
<keyword evidence="7" id="KW-0804">Transcription</keyword>
<evidence type="ECO:0000256" key="3">
    <source>
        <dbReference type="ARBA" id="ARBA00022801"/>
    </source>
</evidence>
<dbReference type="SUPFAM" id="SSF52540">
    <property type="entry name" value="P-loop containing nucleoside triphosphate hydrolases"/>
    <property type="match status" value="2"/>
</dbReference>
<evidence type="ECO:0000259" key="11">
    <source>
        <dbReference type="PROSITE" id="PS50014"/>
    </source>
</evidence>
<feature type="region of interest" description="Disordered" evidence="10">
    <location>
        <begin position="126"/>
        <end position="165"/>
    </location>
</feature>
<feature type="compositionally biased region" description="Polar residues" evidence="10">
    <location>
        <begin position="1439"/>
        <end position="1450"/>
    </location>
</feature>
<dbReference type="PROSITE" id="PS51192">
    <property type="entry name" value="HELICASE_ATP_BIND_1"/>
    <property type="match status" value="1"/>
</dbReference>
<dbReference type="GeneID" id="77726181"/>
<dbReference type="Gene3D" id="3.40.50.10810">
    <property type="entry name" value="Tandem AAA-ATPase domain"/>
    <property type="match status" value="1"/>
</dbReference>
<dbReference type="RefSeq" id="XP_052945716.1">
    <property type="nucleotide sequence ID" value="XM_053086980.1"/>
</dbReference>
<dbReference type="PROSITE" id="PS50014">
    <property type="entry name" value="BROMODOMAIN_2"/>
    <property type="match status" value="1"/>
</dbReference>
<dbReference type="GO" id="GO:0042393">
    <property type="term" value="F:histone binding"/>
    <property type="evidence" value="ECO:0007669"/>
    <property type="project" value="InterPro"/>
</dbReference>
<dbReference type="SMART" id="SM00573">
    <property type="entry name" value="HSA"/>
    <property type="match status" value="1"/>
</dbReference>
<keyword evidence="17" id="KW-1185">Reference proteome</keyword>
<evidence type="ECO:0000256" key="2">
    <source>
        <dbReference type="ARBA" id="ARBA00022741"/>
    </source>
</evidence>
<feature type="compositionally biased region" description="Low complexity" evidence="10">
    <location>
        <begin position="27"/>
        <end position="47"/>
    </location>
</feature>
<evidence type="ECO:0000313" key="17">
    <source>
        <dbReference type="Proteomes" id="UP001164286"/>
    </source>
</evidence>
<dbReference type="InterPro" id="IPR000330">
    <property type="entry name" value="SNF2_N"/>
</dbReference>
<evidence type="ECO:0000256" key="9">
    <source>
        <dbReference type="PROSITE-ProRule" id="PRU00035"/>
    </source>
</evidence>
<dbReference type="InterPro" id="IPR014012">
    <property type="entry name" value="HSA_dom"/>
</dbReference>
<dbReference type="SMART" id="SM00487">
    <property type="entry name" value="DEXDc"/>
    <property type="match status" value="1"/>
</dbReference>
<dbReference type="CDD" id="cd18793">
    <property type="entry name" value="SF2_C_SNF"/>
    <property type="match status" value="1"/>
</dbReference>
<dbReference type="PRINTS" id="PR00503">
    <property type="entry name" value="BROMODOMAIN"/>
</dbReference>
<organism evidence="16 17">
    <name type="scientific">Dioszegia hungarica</name>
    <dbReference type="NCBI Taxonomy" id="4972"/>
    <lineage>
        <taxon>Eukaryota</taxon>
        <taxon>Fungi</taxon>
        <taxon>Dikarya</taxon>
        <taxon>Basidiomycota</taxon>
        <taxon>Agaricomycotina</taxon>
        <taxon>Tremellomycetes</taxon>
        <taxon>Tremellales</taxon>
        <taxon>Bulleribasidiaceae</taxon>
        <taxon>Dioszegia</taxon>
    </lineage>
</organism>
<dbReference type="Pfam" id="PF00176">
    <property type="entry name" value="SNF2-rel_dom"/>
    <property type="match status" value="1"/>
</dbReference>
<dbReference type="Pfam" id="PF07529">
    <property type="entry name" value="HSA"/>
    <property type="match status" value="1"/>
</dbReference>
<evidence type="ECO:0000259" key="14">
    <source>
        <dbReference type="PROSITE" id="PS51204"/>
    </source>
</evidence>
<dbReference type="CDD" id="cd17996">
    <property type="entry name" value="DEXHc_SMARCA2_SMARCA4"/>
    <property type="match status" value="1"/>
</dbReference>
<feature type="region of interest" description="Disordered" evidence="10">
    <location>
        <begin position="411"/>
        <end position="434"/>
    </location>
</feature>
<dbReference type="EMBL" id="JAKWFO010000005">
    <property type="protein sequence ID" value="KAI9635939.1"/>
    <property type="molecule type" value="Genomic_DNA"/>
</dbReference>
<keyword evidence="5" id="KW-0805">Transcription regulation</keyword>
<dbReference type="Pfam" id="PF14619">
    <property type="entry name" value="SnAC"/>
    <property type="match status" value="1"/>
</dbReference>
<dbReference type="Pfam" id="PF00271">
    <property type="entry name" value="Helicase_C"/>
    <property type="match status" value="1"/>
</dbReference>
<dbReference type="InterPro" id="IPR014978">
    <property type="entry name" value="Gln-Leu-Gln_QLQ"/>
</dbReference>
<feature type="compositionally biased region" description="Low complexity" evidence="10">
    <location>
        <begin position="149"/>
        <end position="164"/>
    </location>
</feature>
<dbReference type="SMART" id="SM00490">
    <property type="entry name" value="HELICc"/>
    <property type="match status" value="1"/>
</dbReference>
<evidence type="ECO:0000259" key="15">
    <source>
        <dbReference type="PROSITE" id="PS51666"/>
    </source>
</evidence>
<dbReference type="GO" id="GO:0006355">
    <property type="term" value="P:regulation of DNA-templated transcription"/>
    <property type="evidence" value="ECO:0007669"/>
    <property type="project" value="InterPro"/>
</dbReference>
<dbReference type="InterPro" id="IPR036427">
    <property type="entry name" value="Bromodomain-like_sf"/>
</dbReference>
<feature type="compositionally biased region" description="Gly residues" evidence="10">
    <location>
        <begin position="1412"/>
        <end position="1425"/>
    </location>
</feature>
<feature type="region of interest" description="Disordered" evidence="10">
    <location>
        <begin position="1408"/>
        <end position="1489"/>
    </location>
</feature>
<name>A0AA38LVS5_9TREE</name>
<dbReference type="SMART" id="SM00297">
    <property type="entry name" value="BROMO"/>
    <property type="match status" value="1"/>
</dbReference>
<evidence type="ECO:0000256" key="5">
    <source>
        <dbReference type="ARBA" id="ARBA00023015"/>
    </source>
</evidence>
<dbReference type="Gene3D" id="3.40.50.300">
    <property type="entry name" value="P-loop containing nucleotide triphosphate hydrolases"/>
    <property type="match status" value="1"/>
</dbReference>
<dbReference type="GO" id="GO:0005634">
    <property type="term" value="C:nucleus"/>
    <property type="evidence" value="ECO:0007669"/>
    <property type="project" value="UniProtKB-SubCell"/>
</dbReference>
<feature type="domain" description="HSA" evidence="14">
    <location>
        <begin position="423"/>
        <end position="500"/>
    </location>
</feature>
<feature type="compositionally biased region" description="Basic and acidic residues" evidence="10">
    <location>
        <begin position="411"/>
        <end position="431"/>
    </location>
</feature>
<keyword evidence="8" id="KW-0539">Nucleus</keyword>
<evidence type="ECO:0000259" key="12">
    <source>
        <dbReference type="PROSITE" id="PS51192"/>
    </source>
</evidence>
<feature type="compositionally biased region" description="Low complexity" evidence="10">
    <location>
        <begin position="126"/>
        <end position="141"/>
    </location>
</feature>
<dbReference type="FunFam" id="3.40.50.10810:FF:000008">
    <property type="entry name" value="Chromatin structure-remodeling complex subunit snf21"/>
    <property type="match status" value="1"/>
</dbReference>
<dbReference type="InterPro" id="IPR027417">
    <property type="entry name" value="P-loop_NTPase"/>
</dbReference>
<feature type="compositionally biased region" description="Basic and acidic residues" evidence="10">
    <location>
        <begin position="230"/>
        <end position="239"/>
    </location>
</feature>
<evidence type="ECO:0000256" key="1">
    <source>
        <dbReference type="ARBA" id="ARBA00004123"/>
    </source>
</evidence>
<gene>
    <name evidence="16" type="ORF">MKK02DRAFT_25067</name>
</gene>
<dbReference type="InterPro" id="IPR014001">
    <property type="entry name" value="Helicase_ATP-bd"/>
</dbReference>
<comment type="subcellular location">
    <subcellularLocation>
        <location evidence="1">Nucleus</location>
    </subcellularLocation>
</comment>
<dbReference type="InterPro" id="IPR001487">
    <property type="entry name" value="Bromodomain"/>
</dbReference>
<feature type="region of interest" description="Disordered" evidence="10">
    <location>
        <begin position="27"/>
        <end position="58"/>
    </location>
</feature>
<evidence type="ECO:0000313" key="16">
    <source>
        <dbReference type="EMBL" id="KAI9635939.1"/>
    </source>
</evidence>
<keyword evidence="4" id="KW-0067">ATP-binding</keyword>
<dbReference type="GO" id="GO:0006338">
    <property type="term" value="P:chromatin remodeling"/>
    <property type="evidence" value="ECO:0007669"/>
    <property type="project" value="UniProtKB-ARBA"/>
</dbReference>
<feature type="region of interest" description="Disordered" evidence="10">
    <location>
        <begin position="1242"/>
        <end position="1297"/>
    </location>
</feature>
<dbReference type="SUPFAM" id="SSF47370">
    <property type="entry name" value="Bromodomain"/>
    <property type="match status" value="1"/>
</dbReference>
<dbReference type="SMART" id="SM00951">
    <property type="entry name" value="QLQ"/>
    <property type="match status" value="1"/>
</dbReference>
<dbReference type="InterPro" id="IPR049730">
    <property type="entry name" value="SNF2/RAD54-like_C"/>
</dbReference>
<dbReference type="Pfam" id="PF08880">
    <property type="entry name" value="QLQ"/>
    <property type="match status" value="1"/>
</dbReference>
<comment type="caution">
    <text evidence="16">The sequence shown here is derived from an EMBL/GenBank/DDBJ whole genome shotgun (WGS) entry which is preliminary data.</text>
</comment>
<feature type="domain" description="Helicase C-terminal" evidence="13">
    <location>
        <begin position="931"/>
        <end position="1092"/>
    </location>
</feature>
<evidence type="ECO:0000256" key="8">
    <source>
        <dbReference type="ARBA" id="ARBA00023242"/>
    </source>
</evidence>
<dbReference type="InterPro" id="IPR038718">
    <property type="entry name" value="SNF2-like_sf"/>
</dbReference>
<dbReference type="GO" id="GO:0005524">
    <property type="term" value="F:ATP binding"/>
    <property type="evidence" value="ECO:0007669"/>
    <property type="project" value="InterPro"/>
</dbReference>
<dbReference type="SMART" id="SM01314">
    <property type="entry name" value="SnAC"/>
    <property type="match status" value="1"/>
</dbReference>
<dbReference type="InterPro" id="IPR029295">
    <property type="entry name" value="SnAC"/>
</dbReference>
<evidence type="ECO:0000256" key="4">
    <source>
        <dbReference type="ARBA" id="ARBA00022840"/>
    </source>
</evidence>
<protein>
    <submittedName>
        <fullName evidence="16">Chromatin structure remodeling complex protein STH1</fullName>
    </submittedName>
</protein>
<evidence type="ECO:0000259" key="13">
    <source>
        <dbReference type="PROSITE" id="PS51194"/>
    </source>
</evidence>
<proteinExistence type="predicted"/>